<keyword evidence="2" id="KW-1185">Reference proteome</keyword>
<evidence type="ECO:0000313" key="2">
    <source>
        <dbReference type="Proteomes" id="UP000256269"/>
    </source>
</evidence>
<gene>
    <name evidence="1" type="ORF">BCF44_13064</name>
</gene>
<reference evidence="1 2" key="1">
    <citation type="submission" date="2018-08" db="EMBL/GenBank/DDBJ databases">
        <title>Genomic Encyclopedia of Archaeal and Bacterial Type Strains, Phase II (KMG-II): from individual species to whole genera.</title>
        <authorList>
            <person name="Goeker M."/>
        </authorList>
    </citation>
    <scope>NUCLEOTIDE SEQUENCE [LARGE SCALE GENOMIC DNA]</scope>
    <source>
        <strain evidence="1 2">DSM 45791</strain>
    </source>
</reference>
<evidence type="ECO:0008006" key="3">
    <source>
        <dbReference type="Google" id="ProtNLM"/>
    </source>
</evidence>
<comment type="caution">
    <text evidence="1">The sequence shown here is derived from an EMBL/GenBank/DDBJ whole genome shotgun (WGS) entry which is preliminary data.</text>
</comment>
<dbReference type="OrthoDB" id="9802489at2"/>
<evidence type="ECO:0000313" key="1">
    <source>
        <dbReference type="EMBL" id="REH27093.1"/>
    </source>
</evidence>
<accession>A0A3E0GTP0</accession>
<dbReference type="Proteomes" id="UP000256269">
    <property type="component" value="Unassembled WGS sequence"/>
</dbReference>
<dbReference type="PANTHER" id="PTHR38599">
    <property type="entry name" value="CUPIN DOMAIN PROTEIN (AFU_ORTHOLOGUE AFUA_3G13620)"/>
    <property type="match status" value="1"/>
</dbReference>
<dbReference type="SUPFAM" id="SSF51182">
    <property type="entry name" value="RmlC-like cupins"/>
    <property type="match status" value="1"/>
</dbReference>
<dbReference type="InterPro" id="IPR014710">
    <property type="entry name" value="RmlC-like_jellyroll"/>
</dbReference>
<dbReference type="PANTHER" id="PTHR38599:SF1">
    <property type="entry name" value="CUPIN DOMAIN PROTEIN (AFU_ORTHOLOGUE AFUA_3G13620)"/>
    <property type="match status" value="1"/>
</dbReference>
<dbReference type="Gene3D" id="2.60.120.10">
    <property type="entry name" value="Jelly Rolls"/>
    <property type="match status" value="1"/>
</dbReference>
<proteinExistence type="predicted"/>
<dbReference type="InterPro" id="IPR011051">
    <property type="entry name" value="RmlC_Cupin_sf"/>
</dbReference>
<organism evidence="1 2">
    <name type="scientific">Kutzneria buriramensis</name>
    <dbReference type="NCBI Taxonomy" id="1045776"/>
    <lineage>
        <taxon>Bacteria</taxon>
        <taxon>Bacillati</taxon>
        <taxon>Actinomycetota</taxon>
        <taxon>Actinomycetes</taxon>
        <taxon>Pseudonocardiales</taxon>
        <taxon>Pseudonocardiaceae</taxon>
        <taxon>Kutzneria</taxon>
    </lineage>
</organism>
<name>A0A3E0GTP0_9PSEU</name>
<protein>
    <recommendedName>
        <fullName evidence="3">Cupin domain-containing protein</fullName>
    </recommendedName>
</protein>
<sequence>MTRTVLADITLPQVRPVERIETRRIRIPAGVAAGPHIHNCPVVGSIVEGSVAYQVEGEPVVVLTPGDVFYEAEGARITRFDALDDDVMFIGHFLLAAGQEPEIDVPAT</sequence>
<dbReference type="RefSeq" id="WP_116181752.1">
    <property type="nucleotide sequence ID" value="NZ_CP144375.1"/>
</dbReference>
<dbReference type="AlphaFoldDB" id="A0A3E0GTP0"/>
<dbReference type="EMBL" id="QUNO01000030">
    <property type="protein sequence ID" value="REH27093.1"/>
    <property type="molecule type" value="Genomic_DNA"/>
</dbReference>